<evidence type="ECO:0000313" key="1">
    <source>
        <dbReference type="EMBL" id="RAV18823.1"/>
    </source>
</evidence>
<reference evidence="1 2" key="1">
    <citation type="journal article" date="2009" name="Int. J. Syst. Evol. Microbiol.">
        <title>Paenibacillus contaminans sp. nov., isolated from a contaminated laboratory plate.</title>
        <authorList>
            <person name="Chou J.H."/>
            <person name="Lee J.H."/>
            <person name="Lin M.C."/>
            <person name="Chang P.S."/>
            <person name="Arun A.B."/>
            <person name="Young C.C."/>
            <person name="Chen W.M."/>
        </authorList>
    </citation>
    <scope>NUCLEOTIDE SEQUENCE [LARGE SCALE GENOMIC DNA]</scope>
    <source>
        <strain evidence="1 2">CKOBP-6</strain>
    </source>
</reference>
<dbReference type="RefSeq" id="WP_113033441.1">
    <property type="nucleotide sequence ID" value="NZ_QMFB01000015.1"/>
</dbReference>
<organism evidence="1 2">
    <name type="scientific">Paenibacillus contaminans</name>
    <dbReference type="NCBI Taxonomy" id="450362"/>
    <lineage>
        <taxon>Bacteria</taxon>
        <taxon>Bacillati</taxon>
        <taxon>Bacillota</taxon>
        <taxon>Bacilli</taxon>
        <taxon>Bacillales</taxon>
        <taxon>Paenibacillaceae</taxon>
        <taxon>Paenibacillus</taxon>
    </lineage>
</organism>
<evidence type="ECO:0000313" key="2">
    <source>
        <dbReference type="Proteomes" id="UP000250369"/>
    </source>
</evidence>
<gene>
    <name evidence="1" type="ORF">DQG23_24140</name>
</gene>
<dbReference type="InterPro" id="IPR004195">
    <property type="entry name" value="Head_decoration_D"/>
</dbReference>
<dbReference type="Pfam" id="PF02924">
    <property type="entry name" value="HDPD"/>
    <property type="match status" value="1"/>
</dbReference>
<name>A0A329MJB2_9BACL</name>
<evidence type="ECO:0008006" key="3">
    <source>
        <dbReference type="Google" id="ProtNLM"/>
    </source>
</evidence>
<dbReference type="OrthoDB" id="1955632at2"/>
<dbReference type="Proteomes" id="UP000250369">
    <property type="component" value="Unassembled WGS sequence"/>
</dbReference>
<sequence length="127" mass="13441">MPAYEIDGYDELIAGMVQPIVTQSIIINAAAGALYARGTVLARTGFAADGTWICKIVDSAAVPAEEKVPVGVLADQEVDARTVQQRATAYVSGEFNRDALIFGGADTIATHEAALNNAKIYTKRVVK</sequence>
<dbReference type="AlphaFoldDB" id="A0A329MJB2"/>
<accession>A0A329MJB2</accession>
<dbReference type="Gene3D" id="2.40.300.10">
    <property type="entry name" value="Head decoration protein D"/>
    <property type="match status" value="1"/>
</dbReference>
<dbReference type="EMBL" id="QMFB01000015">
    <property type="protein sequence ID" value="RAV18823.1"/>
    <property type="molecule type" value="Genomic_DNA"/>
</dbReference>
<keyword evidence="2" id="KW-1185">Reference proteome</keyword>
<comment type="caution">
    <text evidence="1">The sequence shown here is derived from an EMBL/GenBank/DDBJ whole genome shotgun (WGS) entry which is preliminary data.</text>
</comment>
<protein>
    <recommendedName>
        <fullName evidence="3">Head decoration protein</fullName>
    </recommendedName>
</protein>
<proteinExistence type="predicted"/>